<sequence length="484" mass="49586">MEAKFSWPFRGTRSASLESGDTSKAIKNSEAMAAKGKPSSRAKEEQRKARSFSVFSGKSGAGGGPGGGIGPRKLSLHEGGEPQPGGHRRSSSLGATQFWKTAESGGHKGGGGAGPGDAKPGGTAGALESIRRRCEGLVSHRKGEVDGSGGAGAPRPRAMTTGAAPGRPSSVLQKIHSFEQIVRQRCARKGSQQEVATKMPAGNSDSGNGADGGSNGRKSRSKSAPLVPHVGLAQRRGGGQGTFEDDWLPVEASEPSGDQQVPKSFGGQGPEIEDARVDHSMDPLGGTRKSAKAARNDVATDLEMVKRAAGASEVSEIQCPLAASRGARDSPKGPRGGPTLGRGEEVDPNETAEGLPAAGGKGQPTVSSDPERSLGRPPGVAAARSLPSPLGLPPEAEGGAGPSDAEEADDEDDRKCLGFLGRSLLRGQPGTSSPYDSWSELGSLSDKASLFPGIKSDDECSLSDESVMTTHSDIGQLDKSYSIR</sequence>
<feature type="compositionally biased region" description="Low complexity" evidence="1">
    <location>
        <begin position="381"/>
        <end position="397"/>
    </location>
</feature>
<proteinExistence type="predicted"/>
<feature type="compositionally biased region" description="Polar residues" evidence="1">
    <location>
        <begin position="429"/>
        <end position="438"/>
    </location>
</feature>
<feature type="compositionally biased region" description="Polar residues" evidence="1">
    <location>
        <begin position="463"/>
        <end position="473"/>
    </location>
</feature>
<reference evidence="2 3" key="1">
    <citation type="journal article" date="2018" name="Nat. Ecol. Evol.">
        <title>Shark genomes provide insights into elasmobranch evolution and the origin of vertebrates.</title>
        <authorList>
            <person name="Hara Y"/>
            <person name="Yamaguchi K"/>
            <person name="Onimaru K"/>
            <person name="Kadota M"/>
            <person name="Koyanagi M"/>
            <person name="Keeley SD"/>
            <person name="Tatsumi K"/>
            <person name="Tanaka K"/>
            <person name="Motone F"/>
            <person name="Kageyama Y"/>
            <person name="Nozu R"/>
            <person name="Adachi N"/>
            <person name="Nishimura O"/>
            <person name="Nakagawa R"/>
            <person name="Tanegashima C"/>
            <person name="Kiyatake I"/>
            <person name="Matsumoto R"/>
            <person name="Murakumo K"/>
            <person name="Nishida K"/>
            <person name="Terakita A"/>
            <person name="Kuratani S"/>
            <person name="Sato K"/>
            <person name="Hyodo S Kuraku.S."/>
        </authorList>
    </citation>
    <scope>NUCLEOTIDE SEQUENCE [LARGE SCALE GENOMIC DNA]</scope>
</reference>
<gene>
    <name evidence="2" type="ORF">scyTo_0024694</name>
</gene>
<keyword evidence="3" id="KW-1185">Reference proteome</keyword>
<feature type="region of interest" description="Disordered" evidence="1">
    <location>
        <begin position="1"/>
        <end position="171"/>
    </location>
</feature>
<feature type="compositionally biased region" description="Gly residues" evidence="1">
    <location>
        <begin position="59"/>
        <end position="70"/>
    </location>
</feature>
<dbReference type="AlphaFoldDB" id="A0A401QFJ0"/>
<name>A0A401QFJ0_SCYTO</name>
<feature type="region of interest" description="Disordered" evidence="1">
    <location>
        <begin position="460"/>
        <end position="484"/>
    </location>
</feature>
<organism evidence="2 3">
    <name type="scientific">Scyliorhinus torazame</name>
    <name type="common">Cloudy catshark</name>
    <name type="synonym">Catulus torazame</name>
    <dbReference type="NCBI Taxonomy" id="75743"/>
    <lineage>
        <taxon>Eukaryota</taxon>
        <taxon>Metazoa</taxon>
        <taxon>Chordata</taxon>
        <taxon>Craniata</taxon>
        <taxon>Vertebrata</taxon>
        <taxon>Chondrichthyes</taxon>
        <taxon>Elasmobranchii</taxon>
        <taxon>Galeomorphii</taxon>
        <taxon>Galeoidea</taxon>
        <taxon>Carcharhiniformes</taxon>
        <taxon>Scyliorhinidae</taxon>
        <taxon>Scyliorhinus</taxon>
    </lineage>
</organism>
<feature type="compositionally biased region" description="Polar residues" evidence="1">
    <location>
        <begin position="13"/>
        <end position="26"/>
    </location>
</feature>
<evidence type="ECO:0000313" key="3">
    <source>
        <dbReference type="Proteomes" id="UP000288216"/>
    </source>
</evidence>
<accession>A0A401QFJ0</accession>
<evidence type="ECO:0000313" key="2">
    <source>
        <dbReference type="EMBL" id="GCB84141.1"/>
    </source>
</evidence>
<comment type="caution">
    <text evidence="2">The sequence shown here is derived from an EMBL/GenBank/DDBJ whole genome shotgun (WGS) entry which is preliminary data.</text>
</comment>
<feature type="region of interest" description="Disordered" evidence="1">
    <location>
        <begin position="183"/>
        <end position="438"/>
    </location>
</feature>
<evidence type="ECO:0000256" key="1">
    <source>
        <dbReference type="SAM" id="MobiDB-lite"/>
    </source>
</evidence>
<dbReference type="EMBL" id="BFAA01053352">
    <property type="protein sequence ID" value="GCB84141.1"/>
    <property type="molecule type" value="Genomic_DNA"/>
</dbReference>
<protein>
    <submittedName>
        <fullName evidence="2">Uncharacterized protein</fullName>
    </submittedName>
</protein>
<dbReference type="Proteomes" id="UP000288216">
    <property type="component" value="Unassembled WGS sequence"/>
</dbReference>
<dbReference type="OMA" id="ESVMTTH"/>